<evidence type="ECO:0000256" key="5">
    <source>
        <dbReference type="ARBA" id="ARBA00022989"/>
    </source>
</evidence>
<organism evidence="9 10">
    <name type="scientific">Candidatus Gemmiger avicola</name>
    <dbReference type="NCBI Taxonomy" id="2838605"/>
    <lineage>
        <taxon>Bacteria</taxon>
        <taxon>Bacillati</taxon>
        <taxon>Bacillota</taxon>
        <taxon>Clostridia</taxon>
        <taxon>Eubacteriales</taxon>
        <taxon>Gemmiger</taxon>
    </lineage>
</organism>
<reference evidence="9" key="2">
    <citation type="submission" date="2021-04" db="EMBL/GenBank/DDBJ databases">
        <authorList>
            <person name="Gilroy R."/>
        </authorList>
    </citation>
    <scope>NUCLEOTIDE SEQUENCE</scope>
    <source>
        <strain evidence="9">ChiBcec8-13705</strain>
    </source>
</reference>
<evidence type="ECO:0000256" key="3">
    <source>
        <dbReference type="ARBA" id="ARBA00022475"/>
    </source>
</evidence>
<feature type="transmembrane region" description="Helical" evidence="8">
    <location>
        <begin position="35"/>
        <end position="61"/>
    </location>
</feature>
<comment type="similarity">
    <text evidence="2 7">Belongs to the membrane-bound acyltransferase family.</text>
</comment>
<feature type="transmembrane region" description="Helical" evidence="8">
    <location>
        <begin position="360"/>
        <end position="381"/>
    </location>
</feature>
<keyword evidence="3 7" id="KW-1003">Cell membrane</keyword>
<dbReference type="GO" id="GO:0005886">
    <property type="term" value="C:plasma membrane"/>
    <property type="evidence" value="ECO:0007669"/>
    <property type="project" value="UniProtKB-SubCell"/>
</dbReference>
<dbReference type="InterPro" id="IPR004299">
    <property type="entry name" value="MBOAT_fam"/>
</dbReference>
<name>A0A9D2M6Q4_9FIRM</name>
<dbReference type="PIRSF" id="PIRSF500217">
    <property type="entry name" value="AlgI"/>
    <property type="match status" value="1"/>
</dbReference>
<dbReference type="GO" id="GO:0016746">
    <property type="term" value="F:acyltransferase activity"/>
    <property type="evidence" value="ECO:0007669"/>
    <property type="project" value="UniProtKB-KW"/>
</dbReference>
<keyword evidence="6 7" id="KW-0472">Membrane</keyword>
<gene>
    <name evidence="9" type="ORF">H9945_07870</name>
</gene>
<evidence type="ECO:0000256" key="4">
    <source>
        <dbReference type="ARBA" id="ARBA00022692"/>
    </source>
</evidence>
<proteinExistence type="inferred from homology"/>
<keyword evidence="7" id="KW-0808">Transferase</keyword>
<dbReference type="Pfam" id="PF03062">
    <property type="entry name" value="MBOAT"/>
    <property type="match status" value="1"/>
</dbReference>
<dbReference type="GO" id="GO:0042121">
    <property type="term" value="P:alginic acid biosynthetic process"/>
    <property type="evidence" value="ECO:0007669"/>
    <property type="project" value="InterPro"/>
</dbReference>
<accession>A0A9D2M6Q4</accession>
<feature type="transmembrane region" description="Helical" evidence="8">
    <location>
        <begin position="388"/>
        <end position="405"/>
    </location>
</feature>
<feature type="transmembrane region" description="Helical" evidence="8">
    <location>
        <begin position="457"/>
        <end position="484"/>
    </location>
</feature>
<feature type="transmembrane region" description="Helical" evidence="8">
    <location>
        <begin position="111"/>
        <end position="134"/>
    </location>
</feature>
<evidence type="ECO:0000256" key="1">
    <source>
        <dbReference type="ARBA" id="ARBA00004651"/>
    </source>
</evidence>
<reference evidence="9" key="1">
    <citation type="journal article" date="2021" name="PeerJ">
        <title>Extensive microbial diversity within the chicken gut microbiome revealed by metagenomics and culture.</title>
        <authorList>
            <person name="Gilroy R."/>
            <person name="Ravi A."/>
            <person name="Getino M."/>
            <person name="Pursley I."/>
            <person name="Horton D.L."/>
            <person name="Alikhan N.F."/>
            <person name="Baker D."/>
            <person name="Gharbi K."/>
            <person name="Hall N."/>
            <person name="Watson M."/>
            <person name="Adriaenssens E.M."/>
            <person name="Foster-Nyarko E."/>
            <person name="Jarju S."/>
            <person name="Secka A."/>
            <person name="Antonio M."/>
            <person name="Oren A."/>
            <person name="Chaudhuri R.R."/>
            <person name="La Ragione R."/>
            <person name="Hildebrand F."/>
            <person name="Pallen M.J."/>
        </authorList>
    </citation>
    <scope>NUCLEOTIDE SEQUENCE</scope>
    <source>
        <strain evidence="9">ChiBcec8-13705</strain>
    </source>
</reference>
<keyword evidence="7" id="KW-0012">Acyltransferase</keyword>
<evidence type="ECO:0000256" key="2">
    <source>
        <dbReference type="ARBA" id="ARBA00010323"/>
    </source>
</evidence>
<dbReference type="InterPro" id="IPR024194">
    <property type="entry name" value="Ac/AlaTfrase_AlgI/DltB"/>
</dbReference>
<dbReference type="InterPro" id="IPR051085">
    <property type="entry name" value="MB_O-acyltransferase"/>
</dbReference>
<dbReference type="PANTHER" id="PTHR13285:SF18">
    <property type="entry name" value="PROTEIN-CYSTEINE N-PALMITOYLTRANSFERASE RASP"/>
    <property type="match status" value="1"/>
</dbReference>
<feature type="transmembrane region" description="Helical" evidence="8">
    <location>
        <begin position="73"/>
        <end position="91"/>
    </location>
</feature>
<dbReference type="AlphaFoldDB" id="A0A9D2M6Q4"/>
<evidence type="ECO:0000256" key="7">
    <source>
        <dbReference type="PIRNR" id="PIRNR016636"/>
    </source>
</evidence>
<dbReference type="EMBL" id="DWYG01000133">
    <property type="protein sequence ID" value="HJB42401.1"/>
    <property type="molecule type" value="Genomic_DNA"/>
</dbReference>
<dbReference type="PANTHER" id="PTHR13285">
    <property type="entry name" value="ACYLTRANSFERASE"/>
    <property type="match status" value="1"/>
</dbReference>
<evidence type="ECO:0000313" key="9">
    <source>
        <dbReference type="EMBL" id="HJB42401.1"/>
    </source>
</evidence>
<protein>
    <submittedName>
        <fullName evidence="9">MBOAT family protein</fullName>
    </submittedName>
</protein>
<dbReference type="Proteomes" id="UP000886803">
    <property type="component" value="Unassembled WGS sequence"/>
</dbReference>
<evidence type="ECO:0000256" key="6">
    <source>
        <dbReference type="ARBA" id="ARBA00023136"/>
    </source>
</evidence>
<evidence type="ECO:0000313" key="10">
    <source>
        <dbReference type="Proteomes" id="UP000886803"/>
    </source>
</evidence>
<dbReference type="PIRSF" id="PIRSF016636">
    <property type="entry name" value="AlgI_DltB"/>
    <property type="match status" value="1"/>
</dbReference>
<comment type="caution">
    <text evidence="9">The sequence shown here is derived from an EMBL/GenBank/DDBJ whole genome shotgun (WGS) entry which is preliminary data.</text>
</comment>
<feature type="transmembrane region" description="Helical" evidence="8">
    <location>
        <begin position="417"/>
        <end position="436"/>
    </location>
</feature>
<sequence>MAFTSLGFLLFFPVVCLVCFVLPRPARGGWLLAASYYFVFCAMPAAVPVLLGVTLVGYLGGRWLGRARHKRRALALLITAAAAVLGVFKYADFALQSLAAPVHLAGIGWQPPALGLLLPVGLSFYVFQTIGYLVDVYRGAQPAERNFARYALFIAFFPQLVSGPIARAPRLLPQFAAPGRIAFQPGRVRDGLLRMLWGYFEKLVIADQAALVVNTVFGEYAAYGGVERLAAALLYTLQIYADFAGYSDIALGAAQLLGIDLQENFRRPYFARTVREFWGRWHISLSSWLRDYLYIPLGGNRKGALRKQLNLLVTFLVSGLWHGAAWHYVAWGGLHAAFQIAGNLTAPLRRRFSLTLGQGFLARCAQRFFTLGLVTVAWVFFRADSIGQAVSFLGGIAGWFDPWVLTDGTMLRLGLDAAGWFVLFCAALVLFGVDALHERGVRLRPALARQPLVYRWLVYYAAVLAVLVFGVWGPGFAASAFVYFQF</sequence>
<keyword evidence="4 8" id="KW-0812">Transmembrane</keyword>
<keyword evidence="5 8" id="KW-1133">Transmembrane helix</keyword>
<feature type="transmembrane region" description="Helical" evidence="8">
    <location>
        <begin position="309"/>
        <end position="329"/>
    </location>
</feature>
<dbReference type="InterPro" id="IPR028362">
    <property type="entry name" value="AlgI"/>
</dbReference>
<comment type="subcellular location">
    <subcellularLocation>
        <location evidence="1">Cell membrane</location>
        <topology evidence="1">Multi-pass membrane protein</topology>
    </subcellularLocation>
</comment>
<evidence type="ECO:0000256" key="8">
    <source>
        <dbReference type="SAM" id="Phobius"/>
    </source>
</evidence>